<proteinExistence type="predicted"/>
<accession>A0ABQ0A7P0</accession>
<name>A0ABQ0A7P0_9GAMM</name>
<feature type="compositionally biased region" description="Basic and acidic residues" evidence="1">
    <location>
        <begin position="127"/>
        <end position="141"/>
    </location>
</feature>
<evidence type="ECO:0000256" key="1">
    <source>
        <dbReference type="SAM" id="MobiDB-lite"/>
    </source>
</evidence>
<keyword evidence="3" id="KW-1185">Reference proteome</keyword>
<dbReference type="Proteomes" id="UP001465153">
    <property type="component" value="Unassembled WGS sequence"/>
</dbReference>
<protein>
    <submittedName>
        <fullName evidence="2">DUF5682 family protein</fullName>
    </submittedName>
</protein>
<dbReference type="Pfam" id="PF18934">
    <property type="entry name" value="DUF5682"/>
    <property type="match status" value="1"/>
</dbReference>
<feature type="compositionally biased region" description="Acidic residues" evidence="1">
    <location>
        <begin position="115"/>
        <end position="126"/>
    </location>
</feature>
<dbReference type="RefSeq" id="WP_353302161.1">
    <property type="nucleotide sequence ID" value="NZ_BAABWN010000004.1"/>
</dbReference>
<gene>
    <name evidence="2" type="ORF">NBRC116591_13680</name>
</gene>
<dbReference type="InterPro" id="IPR043737">
    <property type="entry name" value="DUF5682"/>
</dbReference>
<dbReference type="EMBL" id="BAABWN010000004">
    <property type="protein sequence ID" value="GAA6167558.1"/>
    <property type="molecule type" value="Genomic_DNA"/>
</dbReference>
<sequence length="781" mass="88254">MAAAQNDIHYFGIRHHGPGSCQRLLSELETLKPAKILIEGPSDCSEDIQWLAKHGMTPPVALLAYHAEQSGSSLYYPFAEFSPEYQACLFALQRNLDVAFIDLPIAIQLAKPEPQAEESALDDSETVLEKSAQEPEAKSETEEPICSDNPLNESSEISKDPFSYLAELSGYEDGESWWNDFIEQNSDNQSLIFELIETIMTELRAHTEISDRDIQREAYMRLEIDKARKQTEGPIAVICGAWHVPALKEKHTLKANREILKSLPPKLTKSKVRSAWVPWTSPRLAVASGYGAGVKAPQWYQHLWRHRDNPQSLSLWLGKIAQTLREKGHIVSTASVIEAVRLYQALAVIRNKPNVGLEEVRDSVISSVCFGEELQWREIEQQLLLGNEVGSIPDDAPLIPLLEDLQKQQKALRLKPEALEKNLALDLRSSAGLTKSILLHRLTVLNVPWGKITDAGNSRGTFRERWLLCWQPEFSVQLIENLVYGNTIELAANNKLIEAFNQENQLSQLANSVQLALEAQLNAAAEVGLKRIDEHATHTTDTLELLSSLSPLISIVRYGTARELSLHQIGELVERLMVQAAVSLPYSCRNLNQEEAIHYCRVINQAHQSILIAEFEQDLMSEWWNSLCDVMALDSADAQVRGLSARLLYVSEKIDADRLHILLQRMLSSSVEVSESAKFFEGFFDGVIDRLLFDTSLRKTVENWLIDLDEDVFVEFLPLFRRVFSQLDAMENRRFLDTVLNGKQNATRGTTPDLTLTDSWTEHFTAVSKLIRRDTTWTQNQ</sequence>
<comment type="caution">
    <text evidence="2">The sequence shown here is derived from an EMBL/GenBank/DDBJ whole genome shotgun (WGS) entry which is preliminary data.</text>
</comment>
<evidence type="ECO:0000313" key="3">
    <source>
        <dbReference type="Proteomes" id="UP001465153"/>
    </source>
</evidence>
<feature type="region of interest" description="Disordered" evidence="1">
    <location>
        <begin position="114"/>
        <end position="157"/>
    </location>
</feature>
<evidence type="ECO:0000313" key="2">
    <source>
        <dbReference type="EMBL" id="GAA6167558.1"/>
    </source>
</evidence>
<reference evidence="2 3" key="1">
    <citation type="submission" date="2024-04" db="EMBL/GenBank/DDBJ databases">
        <title>Draft genome sequence of Sessilibacter corallicola NBRC 116591.</title>
        <authorList>
            <person name="Miyakawa T."/>
            <person name="Kusuya Y."/>
            <person name="Miura T."/>
        </authorList>
    </citation>
    <scope>NUCLEOTIDE SEQUENCE [LARGE SCALE GENOMIC DNA]</scope>
    <source>
        <strain evidence="2 3">KU-00831-HH</strain>
    </source>
</reference>
<organism evidence="2 3">
    <name type="scientific">Sessilibacter corallicola</name>
    <dbReference type="NCBI Taxonomy" id="2904075"/>
    <lineage>
        <taxon>Bacteria</taxon>
        <taxon>Pseudomonadati</taxon>
        <taxon>Pseudomonadota</taxon>
        <taxon>Gammaproteobacteria</taxon>
        <taxon>Cellvibrionales</taxon>
        <taxon>Cellvibrionaceae</taxon>
        <taxon>Sessilibacter</taxon>
    </lineage>
</organism>